<dbReference type="GO" id="GO:0000271">
    <property type="term" value="P:polysaccharide biosynthetic process"/>
    <property type="evidence" value="ECO:0007669"/>
    <property type="project" value="InterPro"/>
</dbReference>
<dbReference type="InterPro" id="IPR007267">
    <property type="entry name" value="GtrA_DPMS_TM"/>
</dbReference>
<gene>
    <name evidence="6" type="ORF">C3E78_05575</name>
</gene>
<evidence type="ECO:0000313" key="7">
    <source>
        <dbReference type="Proteomes" id="UP000244384"/>
    </source>
</evidence>
<keyword evidence="4" id="KW-1133">Transmembrane helix</keyword>
<dbReference type="KEGG" id="aez:C3E78_05575"/>
<accession>A0A5F2ESC6</accession>
<evidence type="ECO:0000256" key="1">
    <source>
        <dbReference type="ARBA" id="ARBA00004141"/>
    </source>
</evidence>
<dbReference type="OrthoDB" id="4943658at2"/>
<protein>
    <submittedName>
        <fullName evidence="6">GtrA family protein</fullName>
    </submittedName>
</protein>
<proteinExistence type="inferred from homology"/>
<sequence>MSENAVPRRAVAAVVERRELRYLVVGGLNTAFCLAAFIVLDRLLGDAIHYMGTLVLAYAVGILTGFAAHRRFVFGVHGRLLGDFLRFTVVNLGGFAVNAALLPLLVEVVGIPPIPAQVLAIGCTVVVTYFGHALFSFKRD</sequence>
<evidence type="ECO:0000256" key="3">
    <source>
        <dbReference type="ARBA" id="ARBA00022692"/>
    </source>
</evidence>
<comment type="similarity">
    <text evidence="2">Belongs to the GtrA family.</text>
</comment>
<dbReference type="AlphaFoldDB" id="A0A2S0WK47"/>
<reference evidence="7" key="1">
    <citation type="submission" date="2018-01" db="EMBL/GenBank/DDBJ databases">
        <authorList>
            <person name="Li J."/>
        </authorList>
    </citation>
    <scope>NUCLEOTIDE SEQUENCE [LARGE SCALE GENOMIC DNA]</scope>
    <source>
        <strain evidence="7">592</strain>
    </source>
</reference>
<dbReference type="PANTHER" id="PTHR38459:SF1">
    <property type="entry name" value="PROPHAGE BACTOPRENOL-LINKED GLUCOSE TRANSLOCASE HOMOLOG"/>
    <property type="match status" value="1"/>
</dbReference>
<accession>A0A2S0WK47</accession>
<comment type="subcellular location">
    <subcellularLocation>
        <location evidence="1">Membrane</location>
        <topology evidence="1">Multi-pass membrane protein</topology>
    </subcellularLocation>
</comment>
<name>A0A2S0WK47_9ACTN</name>
<dbReference type="GO" id="GO:0005886">
    <property type="term" value="C:plasma membrane"/>
    <property type="evidence" value="ECO:0007669"/>
    <property type="project" value="TreeGrafter"/>
</dbReference>
<dbReference type="Proteomes" id="UP000244384">
    <property type="component" value="Chromosome"/>
</dbReference>
<evidence type="ECO:0000256" key="2">
    <source>
        <dbReference type="ARBA" id="ARBA00009399"/>
    </source>
</evidence>
<keyword evidence="7" id="KW-1185">Reference proteome</keyword>
<keyword evidence="3" id="KW-0812">Transmembrane</keyword>
<keyword evidence="5" id="KW-0472">Membrane</keyword>
<dbReference type="InterPro" id="IPR051401">
    <property type="entry name" value="GtrA_CellWall_Glycosyl"/>
</dbReference>
<evidence type="ECO:0000313" key="6">
    <source>
        <dbReference type="EMBL" id="AWB91719.1"/>
    </source>
</evidence>
<dbReference type="PANTHER" id="PTHR38459">
    <property type="entry name" value="PROPHAGE BACTOPRENOL-LINKED GLUCOSE TRANSLOCASE HOMOLOG"/>
    <property type="match status" value="1"/>
</dbReference>
<dbReference type="EMBL" id="CP026952">
    <property type="protein sequence ID" value="AWB91719.1"/>
    <property type="molecule type" value="Genomic_DNA"/>
</dbReference>
<dbReference type="Pfam" id="PF04138">
    <property type="entry name" value="GtrA_DPMS_TM"/>
    <property type="match status" value="1"/>
</dbReference>
<organism evidence="6 7">
    <name type="scientific">Aeromicrobium chenweiae</name>
    <dbReference type="NCBI Taxonomy" id="2079793"/>
    <lineage>
        <taxon>Bacteria</taxon>
        <taxon>Bacillati</taxon>
        <taxon>Actinomycetota</taxon>
        <taxon>Actinomycetes</taxon>
        <taxon>Propionibacteriales</taxon>
        <taxon>Nocardioidaceae</taxon>
        <taxon>Aeromicrobium</taxon>
    </lineage>
</organism>
<dbReference type="RefSeq" id="WP_108577365.1">
    <property type="nucleotide sequence ID" value="NZ_CP026952.1"/>
</dbReference>
<evidence type="ECO:0000256" key="4">
    <source>
        <dbReference type="ARBA" id="ARBA00022989"/>
    </source>
</evidence>
<evidence type="ECO:0000256" key="5">
    <source>
        <dbReference type="ARBA" id="ARBA00023136"/>
    </source>
</evidence>